<evidence type="ECO:0000259" key="2">
    <source>
        <dbReference type="Pfam" id="PF01243"/>
    </source>
</evidence>
<accession>A0A1H2LIL5</accession>
<dbReference type="PANTHER" id="PTHR35176:SF6">
    <property type="entry name" value="HEME OXYGENASE HI_0854-RELATED"/>
    <property type="match status" value="1"/>
</dbReference>
<dbReference type="NCBIfam" id="TIGR03618">
    <property type="entry name" value="Rv1155_F420"/>
    <property type="match status" value="1"/>
</dbReference>
<dbReference type="STRING" id="546874.SAMN04488544_0250"/>
<dbReference type="InterPro" id="IPR052019">
    <property type="entry name" value="F420H2_bilvrd_red/Heme_oxyg"/>
</dbReference>
<dbReference type="Pfam" id="PF01243">
    <property type="entry name" value="PNPOx_N"/>
    <property type="match status" value="1"/>
</dbReference>
<dbReference type="PANTHER" id="PTHR35176">
    <property type="entry name" value="HEME OXYGENASE HI_0854-RELATED"/>
    <property type="match status" value="1"/>
</dbReference>
<dbReference type="OrthoDB" id="162914at2"/>
<dbReference type="InterPro" id="IPR012349">
    <property type="entry name" value="Split_barrel_FMN-bd"/>
</dbReference>
<proteinExistence type="predicted"/>
<dbReference type="GO" id="GO:0070967">
    <property type="term" value="F:coenzyme F420 binding"/>
    <property type="evidence" value="ECO:0007669"/>
    <property type="project" value="TreeGrafter"/>
</dbReference>
<feature type="domain" description="Pyridoxamine 5'-phosphate oxidase N-terminal" evidence="2">
    <location>
        <begin position="4"/>
        <end position="127"/>
    </location>
</feature>
<dbReference type="RefSeq" id="WP_091072580.1">
    <property type="nucleotide sequence ID" value="NZ_LT629799.1"/>
</dbReference>
<dbReference type="InterPro" id="IPR011576">
    <property type="entry name" value="Pyridox_Oxase_N"/>
</dbReference>
<dbReference type="EMBL" id="LT629799">
    <property type="protein sequence ID" value="SDU80749.1"/>
    <property type="molecule type" value="Genomic_DNA"/>
</dbReference>
<dbReference type="Gene3D" id="2.30.110.10">
    <property type="entry name" value="Electron Transport, Fmn-binding Protein, Chain A"/>
    <property type="match status" value="1"/>
</dbReference>
<organism evidence="3 4">
    <name type="scientific">Microlunatus sagamiharensis</name>
    <dbReference type="NCBI Taxonomy" id="546874"/>
    <lineage>
        <taxon>Bacteria</taxon>
        <taxon>Bacillati</taxon>
        <taxon>Actinomycetota</taxon>
        <taxon>Actinomycetes</taxon>
        <taxon>Propionibacteriales</taxon>
        <taxon>Propionibacteriaceae</taxon>
        <taxon>Microlunatus</taxon>
    </lineage>
</organism>
<dbReference type="GO" id="GO:0005829">
    <property type="term" value="C:cytosol"/>
    <property type="evidence" value="ECO:0007669"/>
    <property type="project" value="TreeGrafter"/>
</dbReference>
<dbReference type="AlphaFoldDB" id="A0A1H2LIL5"/>
<gene>
    <name evidence="3" type="ORF">SAMN04488544_0250</name>
</gene>
<dbReference type="GO" id="GO:0016627">
    <property type="term" value="F:oxidoreductase activity, acting on the CH-CH group of donors"/>
    <property type="evidence" value="ECO:0007669"/>
    <property type="project" value="TreeGrafter"/>
</dbReference>
<keyword evidence="1" id="KW-0560">Oxidoreductase</keyword>
<evidence type="ECO:0000313" key="4">
    <source>
        <dbReference type="Proteomes" id="UP000198825"/>
    </source>
</evidence>
<reference evidence="4" key="1">
    <citation type="submission" date="2016-10" db="EMBL/GenBank/DDBJ databases">
        <authorList>
            <person name="Varghese N."/>
            <person name="Submissions S."/>
        </authorList>
    </citation>
    <scope>NUCLEOTIDE SEQUENCE [LARGE SCALE GENOMIC DNA]</scope>
    <source>
        <strain evidence="4">DSM 21743</strain>
    </source>
</reference>
<evidence type="ECO:0000313" key="3">
    <source>
        <dbReference type="EMBL" id="SDU80749.1"/>
    </source>
</evidence>
<sequence length="130" mass="14374">MTLPDDLLALLRGAAPCFVATVMPDGSPQLTQTWVDTDGENVVINTVEGFQKVRNLRRDPRVSLNVCDPADVNRYFEVRGHVVGITDEGGWDHIEALSQRYTGGPYQNYGGRPSTRLVVTIAVDKVRSPY</sequence>
<dbReference type="InterPro" id="IPR019920">
    <property type="entry name" value="F420-binding_dom_put"/>
</dbReference>
<protein>
    <submittedName>
        <fullName evidence="3">PPOX class probable F420-dependent enzyme</fullName>
    </submittedName>
</protein>
<dbReference type="Proteomes" id="UP000198825">
    <property type="component" value="Chromosome I"/>
</dbReference>
<keyword evidence="4" id="KW-1185">Reference proteome</keyword>
<dbReference type="SUPFAM" id="SSF50475">
    <property type="entry name" value="FMN-binding split barrel"/>
    <property type="match status" value="1"/>
</dbReference>
<name>A0A1H2LIL5_9ACTN</name>
<evidence type="ECO:0000256" key="1">
    <source>
        <dbReference type="ARBA" id="ARBA00023002"/>
    </source>
</evidence>